<feature type="region of interest" description="Disordered" evidence="7">
    <location>
        <begin position="266"/>
        <end position="299"/>
    </location>
</feature>
<gene>
    <name evidence="10" type="primary">LOC113697514</name>
</gene>
<evidence type="ECO:0000259" key="8">
    <source>
        <dbReference type="PROSITE" id="PS50103"/>
    </source>
</evidence>
<dbReference type="GeneID" id="113697514"/>
<dbReference type="Pfam" id="PF00642">
    <property type="entry name" value="zf-CCCH"/>
    <property type="match status" value="1"/>
</dbReference>
<organism evidence="9 10">
    <name type="scientific">Coffea arabica</name>
    <name type="common">Arabian coffee</name>
    <dbReference type="NCBI Taxonomy" id="13443"/>
    <lineage>
        <taxon>Eukaryota</taxon>
        <taxon>Viridiplantae</taxon>
        <taxon>Streptophyta</taxon>
        <taxon>Embryophyta</taxon>
        <taxon>Tracheophyta</taxon>
        <taxon>Spermatophyta</taxon>
        <taxon>Magnoliopsida</taxon>
        <taxon>eudicotyledons</taxon>
        <taxon>Gunneridae</taxon>
        <taxon>Pentapetalae</taxon>
        <taxon>asterids</taxon>
        <taxon>lamiids</taxon>
        <taxon>Gentianales</taxon>
        <taxon>Rubiaceae</taxon>
        <taxon>Ixoroideae</taxon>
        <taxon>Gardenieae complex</taxon>
        <taxon>Bertiereae - Coffeeae clade</taxon>
        <taxon>Coffeeae</taxon>
        <taxon>Coffea</taxon>
    </lineage>
</organism>
<feature type="region of interest" description="Disordered" evidence="7">
    <location>
        <begin position="54"/>
        <end position="78"/>
    </location>
</feature>
<accession>A0A6P6T4Y7</accession>
<dbReference type="AlphaFoldDB" id="A0A6P6T4Y7"/>
<reference evidence="10" key="2">
    <citation type="submission" date="2025-08" db="UniProtKB">
        <authorList>
            <consortium name="RefSeq"/>
        </authorList>
    </citation>
    <scope>IDENTIFICATION</scope>
    <source>
        <tissue evidence="10">Leaves</tissue>
    </source>
</reference>
<evidence type="ECO:0000256" key="4">
    <source>
        <dbReference type="ARBA" id="ARBA00022833"/>
    </source>
</evidence>
<dbReference type="InterPro" id="IPR000571">
    <property type="entry name" value="Znf_CCCH"/>
</dbReference>
<evidence type="ECO:0000313" key="9">
    <source>
        <dbReference type="Proteomes" id="UP001652660"/>
    </source>
</evidence>
<feature type="compositionally biased region" description="Polar residues" evidence="7">
    <location>
        <begin position="91"/>
        <end position="112"/>
    </location>
</feature>
<keyword evidence="3 6" id="KW-0863">Zinc-finger</keyword>
<feature type="region of interest" description="Disordered" evidence="7">
    <location>
        <begin position="90"/>
        <end position="120"/>
    </location>
</feature>
<dbReference type="Proteomes" id="UP001652660">
    <property type="component" value="Chromosome 6e"/>
</dbReference>
<keyword evidence="2 6" id="KW-0479">Metal-binding</keyword>
<feature type="zinc finger region" description="C3H1-type" evidence="6">
    <location>
        <begin position="2"/>
        <end position="29"/>
    </location>
</feature>
<dbReference type="PANTHER" id="PTHR46527:SF1">
    <property type="entry name" value="NUCLEOPORIN NUP42"/>
    <property type="match status" value="1"/>
</dbReference>
<dbReference type="PROSITE" id="PS50103">
    <property type="entry name" value="ZF_C3H1"/>
    <property type="match status" value="1"/>
</dbReference>
<dbReference type="InterPro" id="IPR036855">
    <property type="entry name" value="Znf_CCCH_sf"/>
</dbReference>
<feature type="compositionally biased region" description="Polar residues" evidence="7">
    <location>
        <begin position="272"/>
        <end position="294"/>
    </location>
</feature>
<evidence type="ECO:0000256" key="3">
    <source>
        <dbReference type="ARBA" id="ARBA00022771"/>
    </source>
</evidence>
<dbReference type="Gene3D" id="4.10.1000.10">
    <property type="entry name" value="Zinc finger, CCCH-type"/>
    <property type="match status" value="1"/>
</dbReference>
<evidence type="ECO:0000256" key="5">
    <source>
        <dbReference type="ARBA" id="ARBA00023242"/>
    </source>
</evidence>
<dbReference type="SMART" id="SM00356">
    <property type="entry name" value="ZnF_C3H1"/>
    <property type="match status" value="1"/>
</dbReference>
<reference evidence="9" key="1">
    <citation type="journal article" date="2025" name="Foods">
        <title>Unveiling the Microbial Signatures of Arabica Coffee Cherries: Insights into Ripeness Specific Diversity, Functional Traits, and Implications for Quality and Safety.</title>
        <authorList>
            <consortium name="RefSeq"/>
            <person name="Tenea G.N."/>
            <person name="Cifuentes V."/>
            <person name="Reyes P."/>
            <person name="Cevallos-Vallejos M."/>
        </authorList>
    </citation>
    <scope>NUCLEOTIDE SEQUENCE [LARGE SCALE GENOMIC DNA]</scope>
</reference>
<name>A0A6P6T4Y7_COFAR</name>
<sequence length="428" mass="46474">MPPKKELCRNFLRGSCQYGDRCKFLHAAQTPARQNPFGLGMQTGNQFQHANLQQQKPNPFGFGAQNSSQPRGAGDFSSKQNQFKAFENKWTRSSQANTGNSAASRQPDNQPPSHKCTDPESCKRQILEDFENERPLWKLTCYGHSKYGPCDIVGDISYEEFRATAYDDAKRGLSLQSIVERERNLLNSKLVEFDSLLRSPYKGSSNSAIGLQSPFPISVRNTSVSAQNSNPPSFSSFSQLGTSLGGGATASPNNFFGQQHAFQSTSQTSSTFKMTNSPFQNSGFGSQLPSQTLQSPFASGSASFGNSSVNTLQNPLFASPVSAQTSTLSNASNNNMKSGFASFSNSSVQNPFSTSTVSSQSSIFGDNTNALFSVNANVNEVGLSAGNIDLNRLATPEENLNGDNSIWRKEEWGIGEIPEAEPPVEYCR</sequence>
<evidence type="ECO:0000313" key="10">
    <source>
        <dbReference type="RefSeq" id="XP_027072966.1"/>
    </source>
</evidence>
<dbReference type="SUPFAM" id="SSF90229">
    <property type="entry name" value="CCCH zinc finger"/>
    <property type="match status" value="1"/>
</dbReference>
<keyword evidence="4 6" id="KW-0862">Zinc</keyword>
<evidence type="ECO:0000256" key="7">
    <source>
        <dbReference type="SAM" id="MobiDB-lite"/>
    </source>
</evidence>
<comment type="subcellular location">
    <subcellularLocation>
        <location evidence="1">Nucleus</location>
    </subcellularLocation>
</comment>
<feature type="domain" description="C3H1-type" evidence="8">
    <location>
        <begin position="2"/>
        <end position="29"/>
    </location>
</feature>
<evidence type="ECO:0000256" key="1">
    <source>
        <dbReference type="ARBA" id="ARBA00004123"/>
    </source>
</evidence>
<evidence type="ECO:0000256" key="6">
    <source>
        <dbReference type="PROSITE-ProRule" id="PRU00723"/>
    </source>
</evidence>
<dbReference type="GO" id="GO:0008270">
    <property type="term" value="F:zinc ion binding"/>
    <property type="evidence" value="ECO:0007669"/>
    <property type="project" value="UniProtKB-KW"/>
</dbReference>
<evidence type="ECO:0000256" key="2">
    <source>
        <dbReference type="ARBA" id="ARBA00022723"/>
    </source>
</evidence>
<dbReference type="PANTHER" id="PTHR46527">
    <property type="entry name" value="NUCLEOPORIN-LIKE PROTEIN 2"/>
    <property type="match status" value="1"/>
</dbReference>
<keyword evidence="5" id="KW-0539">Nucleus</keyword>
<protein>
    <submittedName>
        <fullName evidence="10">Zinc finger CCCH domain-containing protein 46 isoform X1</fullName>
    </submittedName>
</protein>
<proteinExistence type="predicted"/>
<keyword evidence="9" id="KW-1185">Reference proteome</keyword>
<dbReference type="InterPro" id="IPR051767">
    <property type="entry name" value="Nucleoporin_NUP42"/>
</dbReference>
<dbReference type="GO" id="GO:0005634">
    <property type="term" value="C:nucleus"/>
    <property type="evidence" value="ECO:0007669"/>
    <property type="project" value="UniProtKB-SubCell"/>
</dbReference>
<dbReference type="OrthoDB" id="1725508at2759"/>
<dbReference type="RefSeq" id="XP_027072966.1">
    <property type="nucleotide sequence ID" value="XM_027217165.2"/>
</dbReference>